<evidence type="ECO:0000256" key="5">
    <source>
        <dbReference type="ARBA" id="ARBA00022771"/>
    </source>
</evidence>
<feature type="domain" description="C2H2-type" evidence="14">
    <location>
        <begin position="707"/>
        <end position="735"/>
    </location>
</feature>
<dbReference type="Gene3D" id="1.10.10.60">
    <property type="entry name" value="Homeodomain-like"/>
    <property type="match status" value="3"/>
</dbReference>
<dbReference type="EMBL" id="HAEH01009732">
    <property type="protein sequence ID" value="SBR87913.1"/>
    <property type="molecule type" value="Transcribed_RNA"/>
</dbReference>
<evidence type="ECO:0000256" key="6">
    <source>
        <dbReference type="ARBA" id="ARBA00022833"/>
    </source>
</evidence>
<evidence type="ECO:0000259" key="14">
    <source>
        <dbReference type="PROSITE" id="PS50157"/>
    </source>
</evidence>
<keyword evidence="6" id="KW-0862">Zinc</keyword>
<evidence type="ECO:0000313" key="15">
    <source>
        <dbReference type="EMBL" id="SBR87913.1"/>
    </source>
</evidence>
<reference evidence="15" key="1">
    <citation type="submission" date="2016-05" db="EMBL/GenBank/DDBJ databases">
        <authorList>
            <person name="Lavstsen T."/>
            <person name="Jespersen J.S."/>
        </authorList>
    </citation>
    <scope>NUCLEOTIDE SEQUENCE</scope>
    <source>
        <tissue evidence="15">Brain</tissue>
    </source>
</reference>
<feature type="compositionally biased region" description="Polar residues" evidence="13">
    <location>
        <begin position="695"/>
        <end position="704"/>
    </location>
</feature>
<accession>A0A1A8Q377</accession>
<keyword evidence="5 11" id="KW-0863">Zinc-finger</keyword>
<proteinExistence type="inferred from homology"/>
<keyword evidence="7" id="KW-0805">Transcription regulation</keyword>
<dbReference type="GO" id="GO:0005634">
    <property type="term" value="C:nucleus"/>
    <property type="evidence" value="ECO:0007669"/>
    <property type="project" value="UniProtKB-SubCell"/>
</dbReference>
<evidence type="ECO:0000256" key="7">
    <source>
        <dbReference type="ARBA" id="ARBA00023015"/>
    </source>
</evidence>
<comment type="subcellular location">
    <subcellularLocation>
        <location evidence="1">Nucleus</location>
    </subcellularLocation>
</comment>
<evidence type="ECO:0000256" key="13">
    <source>
        <dbReference type="SAM" id="MobiDB-lite"/>
    </source>
</evidence>
<evidence type="ECO:0000256" key="11">
    <source>
        <dbReference type="PROSITE-ProRule" id="PRU00042"/>
    </source>
</evidence>
<dbReference type="InterPro" id="IPR013087">
    <property type="entry name" value="Znf_C2H2_type"/>
</dbReference>
<evidence type="ECO:0000256" key="4">
    <source>
        <dbReference type="ARBA" id="ARBA00022737"/>
    </source>
</evidence>
<dbReference type="Pfam" id="PF13912">
    <property type="entry name" value="zf-C2H2_6"/>
    <property type="match status" value="1"/>
</dbReference>
<sequence length="964" mass="109944">MESVVNWSREDAQALCAAWSQIKHMSVFTWSKKEVHALLVYWANPSVQQDLLLKVRSNAVYDSLSAKLASLGFNKSAQECREKIKKLKQNYRKIKKRQNMGWSRTMQLGILGEALSLQPAASKCSEASTSSLAESSQLVATDMETNHLTHEAEWLPDEVQVLVTLWAQPSIQEQLLASGENSEVFTNLSNELALVGFNKTPQQCRVKVNKLIEEHKKILQVEPDGNDQSDWFVIMDGVLGSDGETSKDVNALEDFSQAVWTSDEVDVLLTRWAEECVQKRLAVTQEDESVYAQLSSELATQGFDKTANQCQTKVRLLKQEYERIREQNDSKELSWFALMDDVYGRAKPKTVGKPAAMVTESECGSVQRSEPDSAEPSEGTKQPHQITSFELFPLHCVFVMNTQNELSAKKRCRSTKLILVAFPGCRLSIPSLCLLIPTLRLMSAFAWQVVQCCNVVHYRKVEELVVLVTELAPELLTARERVQLLLRLRARLVLELCRSESTATPLHIQPHLDTILNLKMSSGCDQEDFEELENSKTNFVEVVQTLFQDPEERERFFTEVFPIHYGQQYEATLQSLVWKFISRLDSLLPIPDIKQTAEWLSSTPSVLEECGQLVLEREQLKELLDFHQKQTKYKCFSQTQNMFLPFLSLHPKPSSNQEESPISDEEGFDLDKESSEENQAEPVVDDSGRRDDGKNQQSEGSGPSTLHYCSKCSYTVGKVSDLLQHIRQTHLIQKPGNIFRNDITLMRGTTIPGLKISELSKEEASSNSKGPPYQCDKCDKTYPSKWYLTIHYRSHTGEMPFLCSTCGKGFKSLNALNSHSRTHTGDWRYKCDICGKTSIQQMARHMRMHRGEKNYLCSECGKAFLSSGELRLHMRSHTGERPYKCKQCGKGFIAKCILTRHTRQHTGEKPYRCSLCPKTFYSLRDKKRHLMIHTHKKSFQCLTCGRIFRQEDTFKLHVETHQLT</sequence>
<comment type="similarity">
    <text evidence="2">Belongs to the krueppel C2H2-type zinc-finger protein family.</text>
</comment>
<dbReference type="InterPro" id="IPR029400">
    <property type="entry name" value="TINF2_N"/>
</dbReference>
<dbReference type="Pfam" id="PF00096">
    <property type="entry name" value="zf-C2H2"/>
    <property type="match status" value="3"/>
</dbReference>
<dbReference type="SUPFAM" id="SSF57667">
    <property type="entry name" value="beta-beta-alpha zinc fingers"/>
    <property type="match status" value="4"/>
</dbReference>
<feature type="domain" description="C2H2-type" evidence="14">
    <location>
        <begin position="911"/>
        <end position="938"/>
    </location>
</feature>
<gene>
    <name evidence="15" type="primary">OLA.22932</name>
</gene>
<protein>
    <recommendedName>
        <fullName evidence="14">C2H2-type domain-containing protein</fullName>
    </recommendedName>
</protein>
<organism evidence="15">
    <name type="scientific">Nothobranchius rachovii</name>
    <name type="common">bluefin notho</name>
    <dbReference type="NCBI Taxonomy" id="451742"/>
    <lineage>
        <taxon>Eukaryota</taxon>
        <taxon>Metazoa</taxon>
        <taxon>Chordata</taxon>
        <taxon>Craniata</taxon>
        <taxon>Vertebrata</taxon>
        <taxon>Euteleostomi</taxon>
        <taxon>Actinopterygii</taxon>
        <taxon>Neopterygii</taxon>
        <taxon>Teleostei</taxon>
        <taxon>Neoteleostei</taxon>
        <taxon>Acanthomorphata</taxon>
        <taxon>Ovalentaria</taxon>
        <taxon>Atherinomorphae</taxon>
        <taxon>Cyprinodontiformes</taxon>
        <taxon>Nothobranchiidae</taxon>
        <taxon>Nothobranchius</taxon>
    </lineage>
</organism>
<dbReference type="PROSITE" id="PS50157">
    <property type="entry name" value="ZINC_FINGER_C2H2_2"/>
    <property type="match status" value="7"/>
</dbReference>
<dbReference type="PROSITE" id="PS00028">
    <property type="entry name" value="ZINC_FINGER_C2H2_1"/>
    <property type="match status" value="7"/>
</dbReference>
<dbReference type="FunFam" id="3.30.160.60:FF:000149">
    <property type="entry name" value="Zinc finger protein 569"/>
    <property type="match status" value="1"/>
</dbReference>
<feature type="region of interest" description="Disordered" evidence="13">
    <location>
        <begin position="647"/>
        <end position="704"/>
    </location>
</feature>
<dbReference type="FunFam" id="3.30.160.60:FF:000193">
    <property type="entry name" value="Zinc finger protein 300"/>
    <property type="match status" value="1"/>
</dbReference>
<evidence type="ECO:0000256" key="3">
    <source>
        <dbReference type="ARBA" id="ARBA00022723"/>
    </source>
</evidence>
<feature type="domain" description="C2H2-type" evidence="14">
    <location>
        <begin position="883"/>
        <end position="910"/>
    </location>
</feature>
<keyword evidence="10" id="KW-0539">Nucleus</keyword>
<evidence type="ECO:0000256" key="10">
    <source>
        <dbReference type="ARBA" id="ARBA00023242"/>
    </source>
</evidence>
<dbReference type="FunFam" id="3.30.160.60:FF:000446">
    <property type="entry name" value="Zinc finger protein"/>
    <property type="match status" value="1"/>
</dbReference>
<dbReference type="Pfam" id="PF14973">
    <property type="entry name" value="TINF2_N"/>
    <property type="match status" value="1"/>
</dbReference>
<dbReference type="CDD" id="cd11657">
    <property type="entry name" value="TIN2_N"/>
    <property type="match status" value="1"/>
</dbReference>
<feature type="domain" description="C2H2-type" evidence="14">
    <location>
        <begin position="801"/>
        <end position="828"/>
    </location>
</feature>
<keyword evidence="12" id="KW-0175">Coiled coil</keyword>
<dbReference type="InterPro" id="IPR044822">
    <property type="entry name" value="Myb_DNA-bind_4"/>
</dbReference>
<dbReference type="PANTHER" id="PTHR24409:SF295">
    <property type="entry name" value="AZ2-RELATED"/>
    <property type="match status" value="1"/>
</dbReference>
<name>A0A1A8Q377_9TELE</name>
<keyword evidence="9" id="KW-0804">Transcription</keyword>
<evidence type="ECO:0000256" key="12">
    <source>
        <dbReference type="SAM" id="Coils"/>
    </source>
</evidence>
<dbReference type="FunFam" id="3.30.160.60:FF:002343">
    <property type="entry name" value="Zinc finger protein 33A"/>
    <property type="match status" value="1"/>
</dbReference>
<dbReference type="GO" id="GO:0008270">
    <property type="term" value="F:zinc ion binding"/>
    <property type="evidence" value="ECO:0007669"/>
    <property type="project" value="UniProtKB-KW"/>
</dbReference>
<reference evidence="15" key="2">
    <citation type="submission" date="2016-06" db="EMBL/GenBank/DDBJ databases">
        <title>The genome of a short-lived fish provides insights into sex chromosome evolution and the genetic control of aging.</title>
        <authorList>
            <person name="Reichwald K."/>
            <person name="Felder M."/>
            <person name="Petzold A."/>
            <person name="Koch P."/>
            <person name="Groth M."/>
            <person name="Platzer M."/>
        </authorList>
    </citation>
    <scope>NUCLEOTIDE SEQUENCE</scope>
    <source>
        <tissue evidence="15">Brain</tissue>
    </source>
</reference>
<feature type="domain" description="C2H2-type" evidence="14">
    <location>
        <begin position="773"/>
        <end position="800"/>
    </location>
</feature>
<feature type="domain" description="C2H2-type" evidence="14">
    <location>
        <begin position="855"/>
        <end position="882"/>
    </location>
</feature>
<evidence type="ECO:0000256" key="9">
    <source>
        <dbReference type="ARBA" id="ARBA00023163"/>
    </source>
</evidence>
<dbReference type="SMART" id="SM00355">
    <property type="entry name" value="ZnF_C2H2"/>
    <property type="match status" value="8"/>
</dbReference>
<feature type="coiled-coil region" evidence="12">
    <location>
        <begin position="307"/>
        <end position="334"/>
    </location>
</feature>
<dbReference type="InterPro" id="IPR036236">
    <property type="entry name" value="Znf_C2H2_sf"/>
</dbReference>
<evidence type="ECO:0000256" key="2">
    <source>
        <dbReference type="ARBA" id="ARBA00006991"/>
    </source>
</evidence>
<keyword evidence="4" id="KW-0677">Repeat</keyword>
<feature type="region of interest" description="Disordered" evidence="13">
    <location>
        <begin position="362"/>
        <end position="381"/>
    </location>
</feature>
<evidence type="ECO:0000256" key="8">
    <source>
        <dbReference type="ARBA" id="ARBA00023125"/>
    </source>
</evidence>
<dbReference type="GO" id="GO:0000981">
    <property type="term" value="F:DNA-binding transcription factor activity, RNA polymerase II-specific"/>
    <property type="evidence" value="ECO:0007669"/>
    <property type="project" value="TreeGrafter"/>
</dbReference>
<dbReference type="Pfam" id="PF13837">
    <property type="entry name" value="Myb_DNA-bind_4"/>
    <property type="match status" value="3"/>
</dbReference>
<dbReference type="PANTHER" id="PTHR24409">
    <property type="entry name" value="ZINC FINGER PROTEIN 142"/>
    <property type="match status" value="1"/>
</dbReference>
<keyword evidence="3" id="KW-0479">Metal-binding</keyword>
<dbReference type="Gene3D" id="3.30.160.60">
    <property type="entry name" value="Classic Zinc Finger"/>
    <property type="match status" value="7"/>
</dbReference>
<dbReference type="GO" id="GO:0000977">
    <property type="term" value="F:RNA polymerase II transcription regulatory region sequence-specific DNA binding"/>
    <property type="evidence" value="ECO:0007669"/>
    <property type="project" value="TreeGrafter"/>
</dbReference>
<dbReference type="FunFam" id="3.30.160.60:FF:000295">
    <property type="entry name" value="zinc finger protein 19"/>
    <property type="match status" value="1"/>
</dbReference>
<keyword evidence="8" id="KW-0238">DNA-binding</keyword>
<feature type="domain" description="C2H2-type" evidence="14">
    <location>
        <begin position="939"/>
        <end position="964"/>
    </location>
</feature>
<dbReference type="AlphaFoldDB" id="A0A1A8Q377"/>
<evidence type="ECO:0000256" key="1">
    <source>
        <dbReference type="ARBA" id="ARBA00004123"/>
    </source>
</evidence>